<evidence type="ECO:0000256" key="5">
    <source>
        <dbReference type="SAM" id="Phobius"/>
    </source>
</evidence>
<dbReference type="AlphaFoldDB" id="A0A1E5KY59"/>
<comment type="subcellular location">
    <subcellularLocation>
        <location evidence="1">Membrane</location>
        <topology evidence="1">Multi-pass membrane protein</topology>
    </subcellularLocation>
</comment>
<dbReference type="STRING" id="762845.BCR26_11690"/>
<organism evidence="6 7">
    <name type="scientific">Enterococcus rivorum</name>
    <dbReference type="NCBI Taxonomy" id="762845"/>
    <lineage>
        <taxon>Bacteria</taxon>
        <taxon>Bacillati</taxon>
        <taxon>Bacillota</taxon>
        <taxon>Bacilli</taxon>
        <taxon>Lactobacillales</taxon>
        <taxon>Enterococcaceae</taxon>
        <taxon>Enterococcus</taxon>
    </lineage>
</organism>
<evidence type="ECO:0000313" key="6">
    <source>
        <dbReference type="EMBL" id="OEH82787.1"/>
    </source>
</evidence>
<keyword evidence="7" id="KW-1185">Reference proteome</keyword>
<dbReference type="GO" id="GO:0016020">
    <property type="term" value="C:membrane"/>
    <property type="evidence" value="ECO:0007669"/>
    <property type="project" value="UniProtKB-SubCell"/>
</dbReference>
<keyword evidence="4 5" id="KW-0472">Membrane</keyword>
<dbReference type="Proteomes" id="UP000095256">
    <property type="component" value="Unassembled WGS sequence"/>
</dbReference>
<dbReference type="InterPro" id="IPR003825">
    <property type="entry name" value="Colicin-V_CvpA"/>
</dbReference>
<evidence type="ECO:0000313" key="7">
    <source>
        <dbReference type="Proteomes" id="UP000095256"/>
    </source>
</evidence>
<dbReference type="GO" id="GO:0009403">
    <property type="term" value="P:toxin biosynthetic process"/>
    <property type="evidence" value="ECO:0007669"/>
    <property type="project" value="InterPro"/>
</dbReference>
<evidence type="ECO:0000256" key="2">
    <source>
        <dbReference type="ARBA" id="ARBA00022692"/>
    </source>
</evidence>
<evidence type="ECO:0000256" key="1">
    <source>
        <dbReference type="ARBA" id="ARBA00004141"/>
    </source>
</evidence>
<keyword evidence="3 5" id="KW-1133">Transmembrane helix</keyword>
<gene>
    <name evidence="6" type="ORF">BCR26_11690</name>
</gene>
<keyword evidence="2 5" id="KW-0812">Transmembrane</keyword>
<proteinExistence type="predicted"/>
<dbReference type="PANTHER" id="PTHR37306">
    <property type="entry name" value="COLICIN V PRODUCTION PROTEIN"/>
    <property type="match status" value="1"/>
</dbReference>
<evidence type="ECO:0000256" key="4">
    <source>
        <dbReference type="ARBA" id="ARBA00023136"/>
    </source>
</evidence>
<dbReference type="EMBL" id="MIEK01000015">
    <property type="protein sequence ID" value="OEH82787.1"/>
    <property type="molecule type" value="Genomic_DNA"/>
</dbReference>
<feature type="transmembrane region" description="Helical" evidence="5">
    <location>
        <begin position="23"/>
        <end position="39"/>
    </location>
</feature>
<dbReference type="PANTHER" id="PTHR37306:SF1">
    <property type="entry name" value="COLICIN V PRODUCTION PROTEIN"/>
    <property type="match status" value="1"/>
</dbReference>
<evidence type="ECO:0000256" key="3">
    <source>
        <dbReference type="ARBA" id="ARBA00022989"/>
    </source>
</evidence>
<dbReference type="OrthoDB" id="1809613at2"/>
<dbReference type="RefSeq" id="WP_069698230.1">
    <property type="nucleotide sequence ID" value="NZ_JAGGMA010000025.1"/>
</dbReference>
<feature type="transmembrane region" description="Helical" evidence="5">
    <location>
        <begin position="79"/>
        <end position="103"/>
    </location>
</feature>
<feature type="transmembrane region" description="Helical" evidence="5">
    <location>
        <begin position="123"/>
        <end position="145"/>
    </location>
</feature>
<dbReference type="Pfam" id="PF02674">
    <property type="entry name" value="Colicin_V"/>
    <property type="match status" value="1"/>
</dbReference>
<name>A0A1E5KY59_9ENTE</name>
<sequence>MLTLIIFLILAMGFYTGTKRGLVLQIIYTVGYLIAYLVAKQNYKALASHLELYIPYPSPTAETKLLFFDQKLTLELDQAFYGAIAFLIILFAGWLVVRILAVFAHGLTFIPVLKQANGLAGGVLSFLVIYVGIFLVLSTIAMLPVDAVQNQFKNSGLARFIVENTPILTKQVQNMWIEQMIK</sequence>
<reference evidence="6 7" key="1">
    <citation type="submission" date="2016-09" db="EMBL/GenBank/DDBJ databases">
        <authorList>
            <person name="Capua I."/>
            <person name="De Benedictis P."/>
            <person name="Joannis T."/>
            <person name="Lombin L.H."/>
            <person name="Cattoli G."/>
        </authorList>
    </citation>
    <scope>NUCLEOTIDE SEQUENCE [LARGE SCALE GENOMIC DNA]</scope>
    <source>
        <strain evidence="6 7">LMG 25899</strain>
    </source>
</reference>
<comment type="caution">
    <text evidence="6">The sequence shown here is derived from an EMBL/GenBank/DDBJ whole genome shotgun (WGS) entry which is preliminary data.</text>
</comment>
<protein>
    <submittedName>
        <fullName evidence="6">Colicin V production protein CvpA</fullName>
    </submittedName>
</protein>
<accession>A0A1E5KY59</accession>